<evidence type="ECO:0000313" key="2">
    <source>
        <dbReference type="EMBL" id="GAA4345005.1"/>
    </source>
</evidence>
<feature type="transmembrane region" description="Helical" evidence="1">
    <location>
        <begin position="21"/>
        <end position="39"/>
    </location>
</feature>
<dbReference type="Proteomes" id="UP001501294">
    <property type="component" value="Unassembled WGS sequence"/>
</dbReference>
<keyword evidence="1" id="KW-1133">Transmembrane helix</keyword>
<gene>
    <name evidence="2" type="ORF">GCM10023150_05020</name>
</gene>
<dbReference type="RefSeq" id="WP_223577170.1">
    <property type="nucleotide sequence ID" value="NZ_BAABFU010000001.1"/>
</dbReference>
<proteinExistence type="predicted"/>
<accession>A0ABP8HUY4</accession>
<keyword evidence="1" id="KW-0472">Membrane</keyword>
<protein>
    <submittedName>
        <fullName evidence="2">Uncharacterized protein</fullName>
    </submittedName>
</protein>
<evidence type="ECO:0000313" key="3">
    <source>
        <dbReference type="Proteomes" id="UP001501294"/>
    </source>
</evidence>
<comment type="caution">
    <text evidence="2">The sequence shown here is derived from an EMBL/GenBank/DDBJ whole genome shotgun (WGS) entry which is preliminary data.</text>
</comment>
<sequence>MTIYAESNALMKRLIEDMIRKLIVFSISMVLFLSILYITKKQNLFFNEKSVSTIIEKKPQNIEQQNFSVNNNSVNSIAEREAQEKKQSSETEMNNRLEINKEKLKGIEGAVGALIKEKDIEGEAEYLFNTFRVSQPLIRDQQDSAIINDKIYEMGLYDELIKESVKFSSAECREGICKLDFYIGRNKVHTDSIESRIPVMSLIDTKLKSIPILDSKQLMIKNNIELQTMELYFY</sequence>
<evidence type="ECO:0000256" key="1">
    <source>
        <dbReference type="SAM" id="Phobius"/>
    </source>
</evidence>
<organism evidence="2 3">
    <name type="scientific">Kangiella taiwanensis</name>
    <dbReference type="NCBI Taxonomy" id="1079179"/>
    <lineage>
        <taxon>Bacteria</taxon>
        <taxon>Pseudomonadati</taxon>
        <taxon>Pseudomonadota</taxon>
        <taxon>Gammaproteobacteria</taxon>
        <taxon>Kangiellales</taxon>
        <taxon>Kangiellaceae</taxon>
        <taxon>Kangiella</taxon>
    </lineage>
</organism>
<keyword evidence="1" id="KW-0812">Transmembrane</keyword>
<keyword evidence="3" id="KW-1185">Reference proteome</keyword>
<name>A0ABP8HUY4_9GAMM</name>
<reference evidence="3" key="1">
    <citation type="journal article" date="2019" name="Int. J. Syst. Evol. Microbiol.">
        <title>The Global Catalogue of Microorganisms (GCM) 10K type strain sequencing project: providing services to taxonomists for standard genome sequencing and annotation.</title>
        <authorList>
            <consortium name="The Broad Institute Genomics Platform"/>
            <consortium name="The Broad Institute Genome Sequencing Center for Infectious Disease"/>
            <person name="Wu L."/>
            <person name="Ma J."/>
        </authorList>
    </citation>
    <scope>NUCLEOTIDE SEQUENCE [LARGE SCALE GENOMIC DNA]</scope>
    <source>
        <strain evidence="3">JCM 17727</strain>
    </source>
</reference>
<dbReference type="EMBL" id="BAABFU010000001">
    <property type="protein sequence ID" value="GAA4345005.1"/>
    <property type="molecule type" value="Genomic_DNA"/>
</dbReference>